<dbReference type="AlphaFoldDB" id="B0JKV8"/>
<dbReference type="KEGG" id="mar:MAE_30750"/>
<evidence type="ECO:0000313" key="1">
    <source>
        <dbReference type="EMBL" id="BAG02897.1"/>
    </source>
</evidence>
<keyword evidence="2" id="KW-1185">Reference proteome</keyword>
<accession>B0JKV8</accession>
<dbReference type="PATRIC" id="fig|449447.4.peg.2800"/>
<dbReference type="EnsemblBacteria" id="BAG02897">
    <property type="protein sequence ID" value="BAG02897"/>
    <property type="gene ID" value="MAE_30750"/>
</dbReference>
<proteinExistence type="predicted"/>
<evidence type="ECO:0000313" key="2">
    <source>
        <dbReference type="Proteomes" id="UP000001510"/>
    </source>
</evidence>
<organism evidence="1 2">
    <name type="scientific">Microcystis aeruginosa (strain NIES-843 / IAM M-2473)</name>
    <dbReference type="NCBI Taxonomy" id="449447"/>
    <lineage>
        <taxon>Bacteria</taxon>
        <taxon>Bacillati</taxon>
        <taxon>Cyanobacteriota</taxon>
        <taxon>Cyanophyceae</taxon>
        <taxon>Oscillatoriophycideae</taxon>
        <taxon>Chroococcales</taxon>
        <taxon>Microcystaceae</taxon>
        <taxon>Microcystis</taxon>
    </lineage>
</organism>
<dbReference type="STRING" id="449447.MAE_30750"/>
<dbReference type="PaxDb" id="449447-MAE_30750"/>
<dbReference type="HOGENOM" id="CLU_2735535_0_0_3"/>
<sequence>MHLHYSKADPRWIPTSIKIKWRSVMPAFDDIYQQIEIIQDQIELLQCQIKELRQSPVLDSEGEVRIFDDLT</sequence>
<dbReference type="BioCyc" id="MAER449447:MAE_RS13400-MONOMER"/>
<dbReference type="EMBL" id="AP009552">
    <property type="protein sequence ID" value="BAG02897.1"/>
    <property type="molecule type" value="Genomic_DNA"/>
</dbReference>
<reference evidence="1 2" key="1">
    <citation type="journal article" date="2007" name="DNA Res.">
        <title>Complete genomic structure of the bloom-forming toxic cyanobacterium Microcystis aeruginosa NIES-843.</title>
        <authorList>
            <person name="Kaneko T."/>
            <person name="Nakajima N."/>
            <person name="Okamoto S."/>
            <person name="Suzuki I."/>
            <person name="Tanabe Y."/>
            <person name="Tamaoki M."/>
            <person name="Nakamura Y."/>
            <person name="Kasai F."/>
            <person name="Watanabe A."/>
            <person name="Kawashima K."/>
            <person name="Kishida Y."/>
            <person name="Ono A."/>
            <person name="Shimizu Y."/>
            <person name="Takahashi C."/>
            <person name="Minami C."/>
            <person name="Fujishiro T."/>
            <person name="Kohara M."/>
            <person name="Katoh M."/>
            <person name="Nakazaki N."/>
            <person name="Nakayama S."/>
            <person name="Yamada M."/>
            <person name="Tabata S."/>
            <person name="Watanabe M.M."/>
        </authorList>
    </citation>
    <scope>NUCLEOTIDE SEQUENCE [LARGE SCALE GENOMIC DNA]</scope>
    <source>
        <strain evidence="2">NIES-843 / IAM M-247</strain>
    </source>
</reference>
<dbReference type="Proteomes" id="UP000001510">
    <property type="component" value="Chromosome"/>
</dbReference>
<gene>
    <name evidence="1" type="ordered locus">MAE_30750</name>
</gene>
<protein>
    <submittedName>
        <fullName evidence="1">Uncharacterized protein</fullName>
    </submittedName>
</protein>
<name>B0JKV8_MICAN</name>